<evidence type="ECO:0000259" key="1">
    <source>
        <dbReference type="Pfam" id="PF04773"/>
    </source>
</evidence>
<sequence length="210" mass="21194">MYAQTASAGQTGVIREMTGEVGLKAAGSSDFVPAQAGSHVAQDTVVSTGFKSTAIIVVGNTTLTVRPLTRLTLAEISSAAGTENLNVNLQTGRVRVDVKPPAGTRANATVQSPSATASVRGTSFEMDTFSVRVFEGSVGFSGTDGLASPIAAGKASEVNTAGQSVAQSIVAETSLAPYSPFGTGVSGESISVFSTTATADITVSPDWITN</sequence>
<dbReference type="EMBL" id="JQ844278">
    <property type="protein sequence ID" value="AGS54160.1"/>
    <property type="molecule type" value="Genomic_DNA"/>
</dbReference>
<dbReference type="PANTHER" id="PTHR38731">
    <property type="entry name" value="LIPL45-RELATED LIPOPROTEIN-RELATED"/>
    <property type="match status" value="1"/>
</dbReference>
<dbReference type="PANTHER" id="PTHR38731:SF1">
    <property type="entry name" value="FECR PROTEIN DOMAIN-CONTAINING PROTEIN"/>
    <property type="match status" value="1"/>
</dbReference>
<dbReference type="AlphaFoldDB" id="A0A806KLJ8"/>
<accession>A0A806KLJ8</accession>
<proteinExistence type="predicted"/>
<dbReference type="InterPro" id="IPR006860">
    <property type="entry name" value="FecR"/>
</dbReference>
<reference evidence="2" key="1">
    <citation type="submission" date="2012-03" db="EMBL/GenBank/DDBJ databases">
        <title>Functional metagenomics reveals considerable lignocellulase gene clusters in the gut microbiome of a wood-feeding higher termite.</title>
        <authorList>
            <person name="Liu N."/>
        </authorList>
    </citation>
    <scope>NUCLEOTIDE SEQUENCE</scope>
</reference>
<organism evidence="2">
    <name type="scientific">uncultured bacterium contig00051</name>
    <dbReference type="NCBI Taxonomy" id="1181535"/>
    <lineage>
        <taxon>Bacteria</taxon>
        <taxon>environmental samples</taxon>
    </lineage>
</organism>
<name>A0A806KLJ8_9BACT</name>
<evidence type="ECO:0000313" key="2">
    <source>
        <dbReference type="EMBL" id="AGS54160.1"/>
    </source>
</evidence>
<feature type="domain" description="FecR protein" evidence="1">
    <location>
        <begin position="46"/>
        <end position="138"/>
    </location>
</feature>
<dbReference type="Gene3D" id="2.60.120.1440">
    <property type="match status" value="1"/>
</dbReference>
<protein>
    <recommendedName>
        <fullName evidence="1">FecR protein domain-containing protein</fullName>
    </recommendedName>
</protein>
<dbReference type="Pfam" id="PF04773">
    <property type="entry name" value="FecR"/>
    <property type="match status" value="1"/>
</dbReference>